<evidence type="ECO:0000313" key="2">
    <source>
        <dbReference type="EMBL" id="APG76455.1"/>
    </source>
</evidence>
<feature type="compositionally biased region" description="Basic residues" evidence="1">
    <location>
        <begin position="1"/>
        <end position="22"/>
    </location>
</feature>
<dbReference type="EMBL" id="KX883190">
    <property type="protein sequence ID" value="APG76455.1"/>
    <property type="molecule type" value="Genomic_RNA"/>
</dbReference>
<sequence length="310" mass="32369">MAPKSKSRKNGQPKQASKRRGPRGSLVSQAIRGLDSGALAFRNLLLDPCNAPLVGPAYDGIHSGNYRRFRRLYTIPVAEVETVFIFQPGTNTIWQGGHSTASQGNNITFTSQPAFAGSLVFDGDAEVRCLAACAKVRYTGSEMNRAGVVGLATGSFWSNTNAGVSASSAQTQCPIVARMGESMHEVKFCPLAGDQDKTPASHSSGATTINISSAKGCIMVTLRGVPAGTVQIELTAALEIDAPIGGGVTNAVEPSSATPLNTVLRSLGPVTNWAFHHIAVPALKSVTSGVTRTLANSTNVAMTGMRLLTL</sequence>
<accession>A0A1L3KGJ9</accession>
<organism evidence="2">
    <name type="scientific">Hubei noda-like virus 20</name>
    <dbReference type="NCBI Taxonomy" id="1922976"/>
    <lineage>
        <taxon>Viruses</taxon>
        <taxon>Riboviria</taxon>
    </lineage>
</organism>
<protein>
    <submittedName>
        <fullName evidence="2">Uncharacterized protein</fullName>
    </submittedName>
</protein>
<reference evidence="2" key="1">
    <citation type="journal article" date="2016" name="Nature">
        <title>Redefining the invertebrate RNA virosphere.</title>
        <authorList>
            <person name="Shi M."/>
            <person name="Lin X.D."/>
            <person name="Tian J.H."/>
            <person name="Chen L.J."/>
            <person name="Chen X."/>
            <person name="Li C.X."/>
            <person name="Qin X.C."/>
            <person name="Li J."/>
            <person name="Cao J.P."/>
            <person name="Eden J.S."/>
            <person name="Buchmann J."/>
            <person name="Wang W."/>
            <person name="Xu J."/>
            <person name="Holmes E.C."/>
            <person name="Zhang Y.Z."/>
        </authorList>
    </citation>
    <scope>NUCLEOTIDE SEQUENCE</scope>
    <source>
        <strain evidence="2">SZmix18793</strain>
    </source>
</reference>
<name>A0A1L3KGJ9_9VIRU</name>
<proteinExistence type="predicted"/>
<evidence type="ECO:0000256" key="1">
    <source>
        <dbReference type="SAM" id="MobiDB-lite"/>
    </source>
</evidence>
<feature type="region of interest" description="Disordered" evidence="1">
    <location>
        <begin position="1"/>
        <end position="26"/>
    </location>
</feature>